<evidence type="ECO:0000313" key="5">
    <source>
        <dbReference type="Proteomes" id="UP001056291"/>
    </source>
</evidence>
<dbReference type="PANTHER" id="PTHR12151:SF25">
    <property type="entry name" value="LINALOOL DEHYDRATASE_ISOMERASE DOMAIN-CONTAINING PROTEIN"/>
    <property type="match status" value="1"/>
</dbReference>
<protein>
    <submittedName>
        <fullName evidence="4">SCO family protein</fullName>
    </submittedName>
</protein>
<evidence type="ECO:0000256" key="1">
    <source>
        <dbReference type="ARBA" id="ARBA00010996"/>
    </source>
</evidence>
<dbReference type="Gene3D" id="3.40.30.10">
    <property type="entry name" value="Glutaredoxin"/>
    <property type="match status" value="1"/>
</dbReference>
<evidence type="ECO:0000256" key="2">
    <source>
        <dbReference type="ARBA" id="ARBA00023008"/>
    </source>
</evidence>
<keyword evidence="5" id="KW-1185">Reference proteome</keyword>
<gene>
    <name evidence="4" type="ORF">NBZ79_16615</name>
</gene>
<dbReference type="EMBL" id="CP098747">
    <property type="protein sequence ID" value="USG60783.1"/>
    <property type="molecule type" value="Genomic_DNA"/>
</dbReference>
<dbReference type="SUPFAM" id="SSF52833">
    <property type="entry name" value="Thioredoxin-like"/>
    <property type="match status" value="1"/>
</dbReference>
<name>A0ABY4W120_9PROT</name>
<dbReference type="InterPro" id="IPR013766">
    <property type="entry name" value="Thioredoxin_domain"/>
</dbReference>
<dbReference type="InterPro" id="IPR003782">
    <property type="entry name" value="SCO1/SenC"/>
</dbReference>
<reference evidence="4" key="1">
    <citation type="submission" date="2022-06" db="EMBL/GenBank/DDBJ databases">
        <title>Sneathiella actinostolidae sp. nov., isolated from a sea anemonein the Western Pacific Ocean.</title>
        <authorList>
            <person name="Wei M.J."/>
        </authorList>
    </citation>
    <scope>NUCLEOTIDE SEQUENCE</scope>
    <source>
        <strain evidence="4">PHK-P5</strain>
    </source>
</reference>
<dbReference type="InterPro" id="IPR036249">
    <property type="entry name" value="Thioredoxin-like_sf"/>
</dbReference>
<evidence type="ECO:0000259" key="3">
    <source>
        <dbReference type="PROSITE" id="PS51352"/>
    </source>
</evidence>
<feature type="domain" description="Thioredoxin" evidence="3">
    <location>
        <begin position="42"/>
        <end position="203"/>
    </location>
</feature>
<evidence type="ECO:0000313" key="4">
    <source>
        <dbReference type="EMBL" id="USG60783.1"/>
    </source>
</evidence>
<sequence length="203" mass="22265">MNKILAYCIAFFVLASVLVIGLWSTGMLQVGPTAQKGSSIISGVPQIGGSFELINQKGEPVTDKDFQDKLMLVFFGYTFCPDVCPTEAQTISVAMEELGDAADEVVPVFVTVDPARDTVLVMDEFLSSFHPSIVGLTGSETQIKDVMKKYRVYGQKVEDGDPEYYLVDHTSFTYLMGRDGALITVFSYGTTPEEMVAKINEQL</sequence>
<accession>A0ABY4W120</accession>
<dbReference type="PROSITE" id="PS51352">
    <property type="entry name" value="THIOREDOXIN_2"/>
    <property type="match status" value="1"/>
</dbReference>
<organism evidence="4 5">
    <name type="scientific">Sneathiella marina</name>
    <dbReference type="NCBI Taxonomy" id="2950108"/>
    <lineage>
        <taxon>Bacteria</taxon>
        <taxon>Pseudomonadati</taxon>
        <taxon>Pseudomonadota</taxon>
        <taxon>Alphaproteobacteria</taxon>
        <taxon>Sneathiellales</taxon>
        <taxon>Sneathiellaceae</taxon>
        <taxon>Sneathiella</taxon>
    </lineage>
</organism>
<proteinExistence type="inferred from homology"/>
<keyword evidence="2" id="KW-0186">Copper</keyword>
<dbReference type="CDD" id="cd02968">
    <property type="entry name" value="SCO"/>
    <property type="match status" value="1"/>
</dbReference>
<dbReference type="PANTHER" id="PTHR12151">
    <property type="entry name" value="ELECTRON TRANSPORT PROTIN SCO1/SENC FAMILY MEMBER"/>
    <property type="match status" value="1"/>
</dbReference>
<comment type="similarity">
    <text evidence="1">Belongs to the SCO1/2 family.</text>
</comment>
<dbReference type="RefSeq" id="WP_251933663.1">
    <property type="nucleotide sequence ID" value="NZ_CP098747.1"/>
</dbReference>
<dbReference type="Pfam" id="PF02630">
    <property type="entry name" value="SCO1-SenC"/>
    <property type="match status" value="1"/>
</dbReference>
<dbReference type="Proteomes" id="UP001056291">
    <property type="component" value="Chromosome"/>
</dbReference>